<keyword evidence="3" id="KW-1185">Reference proteome</keyword>
<dbReference type="RefSeq" id="WP_158636376.1">
    <property type="nucleotide sequence ID" value="NZ_VLKP01000018.1"/>
</dbReference>
<feature type="compositionally biased region" description="Polar residues" evidence="1">
    <location>
        <begin position="1"/>
        <end position="22"/>
    </location>
</feature>
<dbReference type="Proteomes" id="UP000316471">
    <property type="component" value="Unassembled WGS sequence"/>
</dbReference>
<protein>
    <submittedName>
        <fullName evidence="2">TniB protein</fullName>
    </submittedName>
</protein>
<gene>
    <name evidence="2" type="ORF">IP93_03011</name>
</gene>
<dbReference type="OrthoDB" id="14765at2"/>
<evidence type="ECO:0000313" key="2">
    <source>
        <dbReference type="EMBL" id="TWI05722.1"/>
    </source>
</evidence>
<reference evidence="2 3" key="1">
    <citation type="journal article" date="2015" name="Stand. Genomic Sci.">
        <title>Genomic Encyclopedia of Bacterial and Archaeal Type Strains, Phase III: the genomes of soil and plant-associated and newly described type strains.</title>
        <authorList>
            <person name="Whitman W.B."/>
            <person name="Woyke T."/>
            <person name="Klenk H.P."/>
            <person name="Zhou Y."/>
            <person name="Lilburn T.G."/>
            <person name="Beck B.J."/>
            <person name="De Vos P."/>
            <person name="Vandamme P."/>
            <person name="Eisen J.A."/>
            <person name="Garrity G."/>
            <person name="Hugenholtz P."/>
            <person name="Kyrpides N.C."/>
        </authorList>
    </citation>
    <scope>NUCLEOTIDE SEQUENCE [LARGE SCALE GENOMIC DNA]</scope>
    <source>
        <strain evidence="2 3">CGMCC 1.10136</strain>
    </source>
</reference>
<feature type="region of interest" description="Disordered" evidence="1">
    <location>
        <begin position="1"/>
        <end position="25"/>
    </location>
</feature>
<comment type="caution">
    <text evidence="2">The sequence shown here is derived from an EMBL/GenBank/DDBJ whole genome shotgun (WGS) entry which is preliminary data.</text>
</comment>
<proteinExistence type="predicted"/>
<dbReference type="InterPro" id="IPR008868">
    <property type="entry name" value="TniB"/>
</dbReference>
<name>A0A562LDG1_9GAMM</name>
<accession>A0A562LDG1</accession>
<dbReference type="AlphaFoldDB" id="A0A562LDG1"/>
<dbReference type="EMBL" id="VLKP01000018">
    <property type="protein sequence ID" value="TWI05722.1"/>
    <property type="molecule type" value="Genomic_DNA"/>
</dbReference>
<dbReference type="Pfam" id="PF05621">
    <property type="entry name" value="TniB"/>
    <property type="match status" value="1"/>
</dbReference>
<dbReference type="Gene3D" id="3.40.50.300">
    <property type="entry name" value="P-loop containing nucleotide triphosphate hydrolases"/>
    <property type="match status" value="1"/>
</dbReference>
<dbReference type="SUPFAM" id="SSF52540">
    <property type="entry name" value="P-loop containing nucleoside triphosphate hydrolases"/>
    <property type="match status" value="1"/>
</dbReference>
<sequence length="317" mass="35061">MTTENNQSNHASVATSLGSVQVDSRPGGRLHPVAERLTHASDLERAAFVIQDLTIRYPALEQVAGEAEWMIREPRQTRARGLIVCASKDNGKTSLAKLIHDRFNDYHHVDLPCVLRISMSGVRDARSVYGRIMEELGSPARISHRLSDRELLVQRLLRDVDCRLLILDEVQDILLGSEREQQRALEGIKLLMNELRLPILAFGAEKAGQAFNSDGHLAARFTQFTMPTWKADSTLANFLATYERFLPFKQPSNLAAPDKLAFLAKVGGGILGNVVTRIKNAALTAIVDGSDCITLDLLKTSVKRPTVCLMTPRKDAA</sequence>
<evidence type="ECO:0000313" key="3">
    <source>
        <dbReference type="Proteomes" id="UP000316471"/>
    </source>
</evidence>
<dbReference type="InterPro" id="IPR027417">
    <property type="entry name" value="P-loop_NTPase"/>
</dbReference>
<evidence type="ECO:0000256" key="1">
    <source>
        <dbReference type="SAM" id="MobiDB-lite"/>
    </source>
</evidence>
<organism evidence="2 3">
    <name type="scientific">Aerolutibacter ruishenii</name>
    <dbReference type="NCBI Taxonomy" id="686800"/>
    <lineage>
        <taxon>Bacteria</taxon>
        <taxon>Pseudomonadati</taxon>
        <taxon>Pseudomonadota</taxon>
        <taxon>Gammaproteobacteria</taxon>
        <taxon>Lysobacterales</taxon>
        <taxon>Lysobacteraceae</taxon>
        <taxon>Aerolutibacter</taxon>
    </lineage>
</organism>